<dbReference type="Proteomes" id="UP000297149">
    <property type="component" value="Chromosome"/>
</dbReference>
<dbReference type="Gene3D" id="3.30.1360.150">
    <property type="match status" value="1"/>
</dbReference>
<dbReference type="InterPro" id="IPR002591">
    <property type="entry name" value="Phosphodiest/P_Trfase"/>
</dbReference>
<accession>A0A4P7W2A6</accession>
<keyword evidence="2" id="KW-1185">Reference proteome</keyword>
<reference evidence="2" key="1">
    <citation type="submission" date="2019-02" db="EMBL/GenBank/DDBJ databases">
        <title>Isolation and identification of novel species under the genus Muribaculum.</title>
        <authorList>
            <person name="Miyake S."/>
            <person name="Ding Y."/>
            <person name="Low A."/>
            <person name="Soh M."/>
            <person name="Seedorf H."/>
        </authorList>
    </citation>
    <scope>NUCLEOTIDE SEQUENCE [LARGE SCALE GENOMIC DNA]</scope>
    <source>
        <strain evidence="2">H5</strain>
    </source>
</reference>
<evidence type="ECO:0000313" key="2">
    <source>
        <dbReference type="Proteomes" id="UP000297149"/>
    </source>
</evidence>
<dbReference type="Pfam" id="PF01663">
    <property type="entry name" value="Phosphodiest"/>
    <property type="match status" value="1"/>
</dbReference>
<gene>
    <name evidence="1" type="ORF">E7747_07055</name>
</gene>
<dbReference type="AlphaFoldDB" id="A0A4P7W2A6"/>
<evidence type="ECO:0000313" key="1">
    <source>
        <dbReference type="EMBL" id="QCD42054.1"/>
    </source>
</evidence>
<sequence length="255" mass="28070">MLNLGFNVSPYPYGRDTDTRVETMDAYIRLDSDIANIVQAIEKGPGMANSVIFIAGTPGPSGSKREDERWNIPAGQFSPKRAMSLLNIYLIAIHGNGEYVSGYYDGYFFLNRKQIKENGLDERTIRRESAEFLTRMSGVTAAYTIDDILERRAGEDAHALQRNTSIDHAGDVMIVVNPGWEIADSSSESVAETQLPVIRNVATTSPVYILAPTVAPAKIESPVDARVIAPTVTRILRIRSPNAASLPPLRFQKSK</sequence>
<dbReference type="KEGG" id="ddb:E7747_07055"/>
<dbReference type="EMBL" id="CP039396">
    <property type="protein sequence ID" value="QCD42054.1"/>
    <property type="molecule type" value="Genomic_DNA"/>
</dbReference>
<name>A0A4P7W2A6_9BACT</name>
<dbReference type="RefSeq" id="WP_136415002.1">
    <property type="nucleotide sequence ID" value="NZ_CP039396.1"/>
</dbReference>
<organism evidence="1 2">
    <name type="scientific">Duncaniella dubosii</name>
    <dbReference type="NCBI Taxonomy" id="2518971"/>
    <lineage>
        <taxon>Bacteria</taxon>
        <taxon>Pseudomonadati</taxon>
        <taxon>Bacteroidota</taxon>
        <taxon>Bacteroidia</taxon>
        <taxon>Bacteroidales</taxon>
        <taxon>Muribaculaceae</taxon>
        <taxon>Duncaniella</taxon>
    </lineage>
</organism>
<protein>
    <submittedName>
        <fullName evidence="1">Uncharacterized protein</fullName>
    </submittedName>
</protein>
<proteinExistence type="predicted"/>